<dbReference type="PROSITE" id="PS00059">
    <property type="entry name" value="ADH_ZINC"/>
    <property type="match status" value="1"/>
</dbReference>
<evidence type="ECO:0000256" key="1">
    <source>
        <dbReference type="ARBA" id="ARBA00001947"/>
    </source>
</evidence>
<dbReference type="PROSITE" id="PS00065">
    <property type="entry name" value="D_2_HYDROXYACID_DH_1"/>
    <property type="match status" value="1"/>
</dbReference>
<dbReference type="InterPro" id="IPR013149">
    <property type="entry name" value="ADH-like_C"/>
</dbReference>
<dbReference type="InterPro" id="IPR002328">
    <property type="entry name" value="ADH_Zn_CS"/>
</dbReference>
<reference evidence="7" key="1">
    <citation type="journal article" date="2020" name="Stud. Mycol.">
        <title>101 Dothideomycetes genomes: a test case for predicting lifestyles and emergence of pathogens.</title>
        <authorList>
            <person name="Haridas S."/>
            <person name="Albert R."/>
            <person name="Binder M."/>
            <person name="Bloem J."/>
            <person name="Labutti K."/>
            <person name="Salamov A."/>
            <person name="Andreopoulos B."/>
            <person name="Baker S."/>
            <person name="Barry K."/>
            <person name="Bills G."/>
            <person name="Bluhm B."/>
            <person name="Cannon C."/>
            <person name="Castanera R."/>
            <person name="Culley D."/>
            <person name="Daum C."/>
            <person name="Ezra D."/>
            <person name="Gonzalez J."/>
            <person name="Henrissat B."/>
            <person name="Kuo A."/>
            <person name="Liang C."/>
            <person name="Lipzen A."/>
            <person name="Lutzoni F."/>
            <person name="Magnuson J."/>
            <person name="Mondo S."/>
            <person name="Nolan M."/>
            <person name="Ohm R."/>
            <person name="Pangilinan J."/>
            <person name="Park H.-J."/>
            <person name="Ramirez L."/>
            <person name="Alfaro M."/>
            <person name="Sun H."/>
            <person name="Tritt A."/>
            <person name="Yoshinaga Y."/>
            <person name="Zwiers L.-H."/>
            <person name="Turgeon B."/>
            <person name="Goodwin S."/>
            <person name="Spatafora J."/>
            <person name="Crous P."/>
            <person name="Grigoriev I."/>
        </authorList>
    </citation>
    <scope>NUCLEOTIDE SEQUENCE</scope>
    <source>
        <strain evidence="7">ATCC 16933</strain>
    </source>
</reference>
<keyword evidence="3 5" id="KW-0862">Zinc</keyword>
<dbReference type="Gene3D" id="3.40.50.720">
    <property type="entry name" value="NAD(P)-binding Rossmann-like Domain"/>
    <property type="match status" value="1"/>
</dbReference>
<dbReference type="InterPro" id="IPR036291">
    <property type="entry name" value="NAD(P)-bd_dom_sf"/>
</dbReference>
<evidence type="ECO:0000313" key="8">
    <source>
        <dbReference type="Proteomes" id="UP000799766"/>
    </source>
</evidence>
<dbReference type="InterPro" id="IPR047109">
    <property type="entry name" value="CAD-like"/>
</dbReference>
<keyword evidence="4" id="KW-0560">Oxidoreductase</keyword>
<dbReference type="InterPro" id="IPR029752">
    <property type="entry name" value="D-isomer_DH_CS1"/>
</dbReference>
<dbReference type="AlphaFoldDB" id="A0A6A6P3T7"/>
<name>A0A6A6P3T7_9PEZI</name>
<organism evidence="7 8">
    <name type="scientific">Lineolata rhizophorae</name>
    <dbReference type="NCBI Taxonomy" id="578093"/>
    <lineage>
        <taxon>Eukaryota</taxon>
        <taxon>Fungi</taxon>
        <taxon>Dikarya</taxon>
        <taxon>Ascomycota</taxon>
        <taxon>Pezizomycotina</taxon>
        <taxon>Dothideomycetes</taxon>
        <taxon>Dothideomycetes incertae sedis</taxon>
        <taxon>Lineolatales</taxon>
        <taxon>Lineolataceae</taxon>
        <taxon>Lineolata</taxon>
    </lineage>
</organism>
<dbReference type="Pfam" id="PF08240">
    <property type="entry name" value="ADH_N"/>
    <property type="match status" value="1"/>
</dbReference>
<comment type="similarity">
    <text evidence="5">Belongs to the zinc-containing alcohol dehydrogenase family.</text>
</comment>
<dbReference type="InterPro" id="IPR013154">
    <property type="entry name" value="ADH-like_N"/>
</dbReference>
<evidence type="ECO:0000259" key="6">
    <source>
        <dbReference type="SMART" id="SM00829"/>
    </source>
</evidence>
<evidence type="ECO:0000256" key="3">
    <source>
        <dbReference type="ARBA" id="ARBA00022833"/>
    </source>
</evidence>
<dbReference type="EMBL" id="MU001677">
    <property type="protein sequence ID" value="KAF2458636.1"/>
    <property type="molecule type" value="Genomic_DNA"/>
</dbReference>
<feature type="domain" description="Enoyl reductase (ER)" evidence="6">
    <location>
        <begin position="10"/>
        <end position="329"/>
    </location>
</feature>
<accession>A0A6A6P3T7</accession>
<dbReference type="SUPFAM" id="SSF50129">
    <property type="entry name" value="GroES-like"/>
    <property type="match status" value="1"/>
</dbReference>
<dbReference type="InterPro" id="IPR020843">
    <property type="entry name" value="ER"/>
</dbReference>
<dbReference type="OrthoDB" id="1879366at2759"/>
<sequence length="335" mass="36749">MMYTFTVFKGSKDGTIIKSTTTKPDLTGDQVYLRITASGICGTDLHVQKADMVLGHEGTGVVEEIGPQVKHLKKGDRIGFGYQHDSCGSCQSCLSGRETFCDQRVWYSEADYDQGSLASHAVWREAFLFKLPAALPDVYAAPLMCAGGTVFNALRMYDIQPTQRVGVVGVGGLGHLAIQFAAKMGCEVIVFSGTDSKKEEAMELGADEFHAVKGKKTLDIGRKLDCLVVTTSNHPDWNLYLQVMNHGSTIFPLYVSEEPLVLPSLKFLQSAIRIQGSVIAARYMHNEMLEFASHHKIHPVTETFPMTVDGITEAMKKLSEGKMRYRAVAFPEAAA</sequence>
<comment type="cofactor">
    <cofactor evidence="1 5">
        <name>Zn(2+)</name>
        <dbReference type="ChEBI" id="CHEBI:29105"/>
    </cofactor>
</comment>
<protein>
    <submittedName>
        <fullName evidence="7">Chaperonin 10-like protein</fullName>
    </submittedName>
</protein>
<dbReference type="FunFam" id="3.40.50.720:FF:000022">
    <property type="entry name" value="Cinnamyl alcohol dehydrogenase"/>
    <property type="match status" value="1"/>
</dbReference>
<dbReference type="InterPro" id="IPR011032">
    <property type="entry name" value="GroES-like_sf"/>
</dbReference>
<keyword evidence="8" id="KW-1185">Reference proteome</keyword>
<dbReference type="GO" id="GO:0008270">
    <property type="term" value="F:zinc ion binding"/>
    <property type="evidence" value="ECO:0007669"/>
    <property type="project" value="InterPro"/>
</dbReference>
<evidence type="ECO:0000256" key="2">
    <source>
        <dbReference type="ARBA" id="ARBA00022723"/>
    </source>
</evidence>
<evidence type="ECO:0000256" key="4">
    <source>
        <dbReference type="ARBA" id="ARBA00023002"/>
    </source>
</evidence>
<evidence type="ECO:0000313" key="7">
    <source>
        <dbReference type="EMBL" id="KAF2458636.1"/>
    </source>
</evidence>
<evidence type="ECO:0000256" key="5">
    <source>
        <dbReference type="RuleBase" id="RU361277"/>
    </source>
</evidence>
<dbReference type="CDD" id="cd05283">
    <property type="entry name" value="CAD1"/>
    <property type="match status" value="1"/>
</dbReference>
<dbReference type="Proteomes" id="UP000799766">
    <property type="component" value="Unassembled WGS sequence"/>
</dbReference>
<dbReference type="Gene3D" id="3.90.180.10">
    <property type="entry name" value="Medium-chain alcohol dehydrogenases, catalytic domain"/>
    <property type="match status" value="1"/>
</dbReference>
<dbReference type="SUPFAM" id="SSF51735">
    <property type="entry name" value="NAD(P)-binding Rossmann-fold domains"/>
    <property type="match status" value="1"/>
</dbReference>
<dbReference type="Pfam" id="PF00107">
    <property type="entry name" value="ADH_zinc_N"/>
    <property type="match status" value="1"/>
</dbReference>
<dbReference type="GO" id="GO:0016616">
    <property type="term" value="F:oxidoreductase activity, acting on the CH-OH group of donors, NAD or NADP as acceptor"/>
    <property type="evidence" value="ECO:0007669"/>
    <property type="project" value="InterPro"/>
</dbReference>
<dbReference type="SMART" id="SM00829">
    <property type="entry name" value="PKS_ER"/>
    <property type="match status" value="1"/>
</dbReference>
<gene>
    <name evidence="7" type="ORF">BDY21DRAFT_370838</name>
</gene>
<proteinExistence type="inferred from homology"/>
<dbReference type="PANTHER" id="PTHR42683">
    <property type="entry name" value="ALDEHYDE REDUCTASE"/>
    <property type="match status" value="1"/>
</dbReference>
<keyword evidence="2 5" id="KW-0479">Metal-binding</keyword>